<evidence type="ECO:0000256" key="1">
    <source>
        <dbReference type="ARBA" id="ARBA00003932"/>
    </source>
</evidence>
<comment type="caution">
    <text evidence="9">The sequence shown here is derived from an EMBL/GenBank/DDBJ whole genome shotgun (WGS) entry which is preliminary data.</text>
</comment>
<evidence type="ECO:0000256" key="5">
    <source>
        <dbReference type="ARBA" id="ARBA00023139"/>
    </source>
</evidence>
<name>W6TGJ0_9SPIR</name>
<evidence type="ECO:0000256" key="7">
    <source>
        <dbReference type="ARBA" id="ARBA00023288"/>
    </source>
</evidence>
<organism evidence="9 10">
    <name type="scientific">Borrelia duttonii CR2A</name>
    <dbReference type="NCBI Taxonomy" id="1432657"/>
    <lineage>
        <taxon>Bacteria</taxon>
        <taxon>Pseudomonadati</taxon>
        <taxon>Spirochaetota</taxon>
        <taxon>Spirochaetia</taxon>
        <taxon>Spirochaetales</taxon>
        <taxon>Borreliaceae</taxon>
        <taxon>Borrelia</taxon>
    </lineage>
</organism>
<evidence type="ECO:0000313" key="9">
    <source>
        <dbReference type="EMBL" id="ETZ17503.1"/>
    </source>
</evidence>
<keyword evidence="3" id="KW-0732">Signal</keyword>
<protein>
    <recommendedName>
        <fullName evidence="8">Variable large protein</fullName>
    </recommendedName>
</protein>
<dbReference type="SUPFAM" id="SSF74748">
    <property type="entry name" value="Variable surface antigen VlsE"/>
    <property type="match status" value="1"/>
</dbReference>
<keyword evidence="4 8" id="KW-0472">Membrane</keyword>
<dbReference type="InterPro" id="IPR000680">
    <property type="entry name" value="Borrelia_lipo"/>
</dbReference>
<dbReference type="Pfam" id="PF00921">
    <property type="entry name" value="Lipoprotein_2"/>
    <property type="match status" value="1"/>
</dbReference>
<accession>W6TGJ0</accession>
<dbReference type="Proteomes" id="UP000019148">
    <property type="component" value="Unassembled WGS sequence"/>
</dbReference>
<reference evidence="9 10" key="1">
    <citation type="submission" date="2013-12" db="EMBL/GenBank/DDBJ databases">
        <title>Comparative genomics of relapsing fever spirochetes.</title>
        <authorList>
            <person name="Schwan T.G."/>
            <person name="Raffel S.J."/>
            <person name="Porcella S.F."/>
        </authorList>
    </citation>
    <scope>NUCLEOTIDE SEQUENCE [LARGE SCALE GENOMIC DNA]</scope>
    <source>
        <strain evidence="9 10">CR2A</strain>
    </source>
</reference>
<dbReference type="AlphaFoldDB" id="W6TGJ0"/>
<dbReference type="EMBL" id="AZIT01000039">
    <property type="protein sequence ID" value="ETZ17503.1"/>
    <property type="molecule type" value="Genomic_DNA"/>
</dbReference>
<comment type="function">
    <text evidence="1 8">The Vlp and Vsp proteins are antigenically distinct proteins, only one vlp or vsp gene is transcriptionally active at any one time. Switching between these genes is a mechanism of host immune response evasion.</text>
</comment>
<evidence type="ECO:0000256" key="8">
    <source>
        <dbReference type="RuleBase" id="RU363105"/>
    </source>
</evidence>
<keyword evidence="5 8" id="KW-0564">Palmitate</keyword>
<evidence type="ECO:0000256" key="6">
    <source>
        <dbReference type="ARBA" id="ARBA00023237"/>
    </source>
</evidence>
<evidence type="ECO:0000313" key="10">
    <source>
        <dbReference type="Proteomes" id="UP000019148"/>
    </source>
</evidence>
<proteinExistence type="predicted"/>
<sequence length="62" mass="7163">MLIKSIINFYMVNLREGFLDVFVTFGDMVTETLGIKADTKKSDIEAYFSEIENTIKILKVRL</sequence>
<keyword evidence="7 8" id="KW-0449">Lipoprotein</keyword>
<evidence type="ECO:0000256" key="3">
    <source>
        <dbReference type="ARBA" id="ARBA00022729"/>
    </source>
</evidence>
<evidence type="ECO:0000256" key="4">
    <source>
        <dbReference type="ARBA" id="ARBA00023136"/>
    </source>
</evidence>
<dbReference type="GO" id="GO:0009279">
    <property type="term" value="C:cell outer membrane"/>
    <property type="evidence" value="ECO:0007669"/>
    <property type="project" value="UniProtKB-SubCell"/>
</dbReference>
<comment type="subcellular location">
    <subcellularLocation>
        <location evidence="2 8">Cell outer membrane</location>
        <topology evidence="2 8">Lipid-anchor</topology>
    </subcellularLocation>
</comment>
<dbReference type="PATRIC" id="fig|1432657.3.peg.1503"/>
<gene>
    <name evidence="9" type="ORF">BDCR2A_01570</name>
</gene>
<keyword evidence="6 8" id="KW-0998">Cell outer membrane</keyword>
<evidence type="ECO:0000256" key="2">
    <source>
        <dbReference type="ARBA" id="ARBA00004459"/>
    </source>
</evidence>